<dbReference type="EMBL" id="CP092622">
    <property type="protein sequence ID" value="UMM25048.1"/>
    <property type="molecule type" value="Genomic_DNA"/>
</dbReference>
<organism evidence="2 3">
    <name type="scientific">Caenorhabditis briggsae</name>
    <dbReference type="NCBI Taxonomy" id="6238"/>
    <lineage>
        <taxon>Eukaryota</taxon>
        <taxon>Metazoa</taxon>
        <taxon>Ecdysozoa</taxon>
        <taxon>Nematoda</taxon>
        <taxon>Chromadorea</taxon>
        <taxon>Rhabditida</taxon>
        <taxon>Rhabditina</taxon>
        <taxon>Rhabditomorpha</taxon>
        <taxon>Rhabditoidea</taxon>
        <taxon>Rhabditidae</taxon>
        <taxon>Peloderinae</taxon>
        <taxon>Caenorhabditis</taxon>
    </lineage>
</organism>
<accession>A0AAE9ERK1</accession>
<keyword evidence="3" id="KW-1185">Reference proteome</keyword>
<dbReference type="Proteomes" id="UP000829354">
    <property type="component" value="Chromosome III"/>
</dbReference>
<keyword evidence="1" id="KW-0812">Transmembrane</keyword>
<gene>
    <name evidence="2" type="ORF">L5515_005024</name>
</gene>
<sequence length="84" mass="9712">MYVLESVSETDKYKVLATESAFLVGGVASYVARKRKSCPNRTRKQQESNIREGGFLKYAHLKTKGFVDARDGEDIEKREWYLDF</sequence>
<dbReference type="AlphaFoldDB" id="A0AAE9ERK1"/>
<reference evidence="2 3" key="1">
    <citation type="submission" date="2022-04" db="EMBL/GenBank/DDBJ databases">
        <title>Chromosome-level reference genomes for two strains of Caenorhabditis briggsae: an improved platform for comparative genomics.</title>
        <authorList>
            <person name="Stevens L."/>
            <person name="Andersen E."/>
        </authorList>
    </citation>
    <scope>NUCLEOTIDE SEQUENCE [LARGE SCALE GENOMIC DNA]</scope>
    <source>
        <strain evidence="2">VX34</strain>
        <tissue evidence="2">Whole-organism</tissue>
    </source>
</reference>
<keyword evidence="1" id="KW-1133">Transmembrane helix</keyword>
<protein>
    <submittedName>
        <fullName evidence="2">Uncharacterized protein</fullName>
    </submittedName>
</protein>
<keyword evidence="1" id="KW-0472">Membrane</keyword>
<evidence type="ECO:0000313" key="2">
    <source>
        <dbReference type="EMBL" id="UMM25048.1"/>
    </source>
</evidence>
<proteinExistence type="predicted"/>
<evidence type="ECO:0000256" key="1">
    <source>
        <dbReference type="SAM" id="Phobius"/>
    </source>
</evidence>
<evidence type="ECO:0000313" key="3">
    <source>
        <dbReference type="Proteomes" id="UP000829354"/>
    </source>
</evidence>
<name>A0AAE9ERK1_CAEBR</name>
<feature type="transmembrane region" description="Helical" evidence="1">
    <location>
        <begin position="15"/>
        <end position="32"/>
    </location>
</feature>